<dbReference type="InterPro" id="IPR024523">
    <property type="entry name" value="DUF3793"/>
</dbReference>
<dbReference type="Proteomes" id="UP000268059">
    <property type="component" value="Chromosome"/>
</dbReference>
<reference evidence="1 2" key="1">
    <citation type="submission" date="2018-11" db="EMBL/GenBank/DDBJ databases">
        <title>Novel Erysipelotrichaceae bacterium isolated from small intestine of a swine.</title>
        <authorList>
            <person name="Kim J.S."/>
            <person name="Choe H."/>
            <person name="Lee Y.R."/>
            <person name="Kim K.M."/>
            <person name="Park D.S."/>
        </authorList>
    </citation>
    <scope>NUCLEOTIDE SEQUENCE [LARGE SCALE GENOMIC DNA]</scope>
    <source>
        <strain evidence="1 2">SG0102</strain>
    </source>
</reference>
<gene>
    <name evidence="1" type="ORF">SG0102_18680</name>
</gene>
<evidence type="ECO:0008006" key="3">
    <source>
        <dbReference type="Google" id="ProtNLM"/>
    </source>
</evidence>
<dbReference type="RefSeq" id="WP_125119721.1">
    <property type="nucleotide sequence ID" value="NZ_AP019309.1"/>
</dbReference>
<dbReference type="AlphaFoldDB" id="A0A3G9JVL6"/>
<dbReference type="EMBL" id="AP019309">
    <property type="protein sequence ID" value="BBH26934.1"/>
    <property type="molecule type" value="Genomic_DNA"/>
</dbReference>
<evidence type="ECO:0000313" key="2">
    <source>
        <dbReference type="Proteomes" id="UP000268059"/>
    </source>
</evidence>
<dbReference type="OrthoDB" id="5393676at2"/>
<sequence>MPTDGLLFQEKLTNNAAPTLCAIKIASLFSINKTEIQNYQACIKYFNQYLHNFRLHMMILKNTGDRLLIYVYRYDQLYKLLQRNQVKDVLHSLGYPLETVPQTLGILKRKINSNQFPHEIGLFLGYPLDDVIHFMKREEAIYIGYWKVYGHLRNALKTFNKYDCAKTYLKYKLSHGCDLADVLI</sequence>
<dbReference type="InParanoid" id="A0A3G9JVL6"/>
<accession>A0A3G9JVL6</accession>
<dbReference type="KEGG" id="ebm:SG0102_18680"/>
<protein>
    <recommendedName>
        <fullName evidence="3">DUF3793 domain-containing protein</fullName>
    </recommendedName>
</protein>
<name>A0A3G9JVL6_9FIRM</name>
<organism evidence="1 2">
    <name type="scientific">Intestinibaculum porci</name>
    <dbReference type="NCBI Taxonomy" id="2487118"/>
    <lineage>
        <taxon>Bacteria</taxon>
        <taxon>Bacillati</taxon>
        <taxon>Bacillota</taxon>
        <taxon>Erysipelotrichia</taxon>
        <taxon>Erysipelotrichales</taxon>
        <taxon>Erysipelotrichaceae</taxon>
        <taxon>Intestinibaculum</taxon>
    </lineage>
</organism>
<dbReference type="Pfam" id="PF12672">
    <property type="entry name" value="DUF3793"/>
    <property type="match status" value="1"/>
</dbReference>
<proteinExistence type="predicted"/>
<evidence type="ECO:0000313" key="1">
    <source>
        <dbReference type="EMBL" id="BBH26934.1"/>
    </source>
</evidence>
<keyword evidence="2" id="KW-1185">Reference proteome</keyword>